<evidence type="ECO:0000313" key="3">
    <source>
        <dbReference type="WBParaSite" id="Hba_11177"/>
    </source>
</evidence>
<dbReference type="Pfam" id="PF00024">
    <property type="entry name" value="PAN_1"/>
    <property type="match status" value="1"/>
</dbReference>
<organism evidence="2 3">
    <name type="scientific">Heterorhabditis bacteriophora</name>
    <name type="common">Entomopathogenic nematode worm</name>
    <dbReference type="NCBI Taxonomy" id="37862"/>
    <lineage>
        <taxon>Eukaryota</taxon>
        <taxon>Metazoa</taxon>
        <taxon>Ecdysozoa</taxon>
        <taxon>Nematoda</taxon>
        <taxon>Chromadorea</taxon>
        <taxon>Rhabditida</taxon>
        <taxon>Rhabditina</taxon>
        <taxon>Rhabditomorpha</taxon>
        <taxon>Strongyloidea</taxon>
        <taxon>Heterorhabditidae</taxon>
        <taxon>Heterorhabditis</taxon>
    </lineage>
</organism>
<proteinExistence type="predicted"/>
<dbReference type="Gene3D" id="3.50.4.10">
    <property type="entry name" value="Hepatocyte Growth Factor"/>
    <property type="match status" value="1"/>
</dbReference>
<dbReference type="WBParaSite" id="Hba_11177">
    <property type="protein sequence ID" value="Hba_11177"/>
    <property type="gene ID" value="Hba_11177"/>
</dbReference>
<sequence>MFLDTIIDNMGSALWVFSRSMMVIYCLSICTSFNNQCCKTLYGKNNILISLESMIHEYIPSTIITTLRRPEVCYAHVIGDVLIAFYFRELLVTDYYVAIKIGYKIGGARKGRYNILIFTGREARQMDTLSTPGPSHVPYSPDLPTGRIYMQTTAPIPTAFRVLYPIILLFSVISPGESSGRCFNTEKGLSIDGGDYRRIRNIDHRGCALECRDDFSCLAYEWDESKELCFLKSRSLNGELRKKEETLIGFCLDEDDEIRDRFRDHIVTGPEVAIMEDVDGDDCRGLCAGQPETAIYTWTPKDQDDDEAVIGTCIRLSVAIIPIIVREEQVQEVFSCSDETNSESNRTFIARYMSDVLKEKQAIQAGKQRCVMARHPRDSGK</sequence>
<feature type="domain" description="Apple" evidence="1">
    <location>
        <begin position="182"/>
        <end position="251"/>
    </location>
</feature>
<evidence type="ECO:0000313" key="2">
    <source>
        <dbReference type="Proteomes" id="UP000095283"/>
    </source>
</evidence>
<dbReference type="AlphaFoldDB" id="A0A1I7X146"/>
<reference evidence="3" key="1">
    <citation type="submission" date="2016-11" db="UniProtKB">
        <authorList>
            <consortium name="WormBaseParasite"/>
        </authorList>
    </citation>
    <scope>IDENTIFICATION</scope>
</reference>
<accession>A0A1I7X146</accession>
<dbReference type="InterPro" id="IPR003609">
    <property type="entry name" value="Pan_app"/>
</dbReference>
<dbReference type="Proteomes" id="UP000095283">
    <property type="component" value="Unplaced"/>
</dbReference>
<evidence type="ECO:0000259" key="1">
    <source>
        <dbReference type="PROSITE" id="PS50948"/>
    </source>
</evidence>
<dbReference type="PROSITE" id="PS50948">
    <property type="entry name" value="PAN"/>
    <property type="match status" value="1"/>
</dbReference>
<keyword evidence="2" id="KW-1185">Reference proteome</keyword>
<protein>
    <submittedName>
        <fullName evidence="3">Apple domain-containing protein</fullName>
    </submittedName>
</protein>
<name>A0A1I7X146_HETBA</name>